<gene>
    <name evidence="2" type="ORF">QR680_018433</name>
</gene>
<feature type="transmembrane region" description="Helical" evidence="1">
    <location>
        <begin position="102"/>
        <end position="124"/>
    </location>
</feature>
<proteinExistence type="predicted"/>
<keyword evidence="1" id="KW-0472">Membrane</keyword>
<feature type="transmembrane region" description="Helical" evidence="1">
    <location>
        <begin position="145"/>
        <end position="168"/>
    </location>
</feature>
<keyword evidence="1" id="KW-1133">Transmembrane helix</keyword>
<feature type="transmembrane region" description="Helical" evidence="1">
    <location>
        <begin position="221"/>
        <end position="247"/>
    </location>
</feature>
<evidence type="ECO:0000256" key="1">
    <source>
        <dbReference type="SAM" id="Phobius"/>
    </source>
</evidence>
<feature type="transmembrane region" description="Helical" evidence="1">
    <location>
        <begin position="61"/>
        <end position="82"/>
    </location>
</feature>
<reference evidence="2" key="1">
    <citation type="submission" date="2023-06" db="EMBL/GenBank/DDBJ databases">
        <title>Genomic analysis of the entomopathogenic nematode Steinernema hermaphroditum.</title>
        <authorList>
            <person name="Schwarz E.M."/>
            <person name="Heppert J.K."/>
            <person name="Baniya A."/>
            <person name="Schwartz H.T."/>
            <person name="Tan C.-H."/>
            <person name="Antoshechkin I."/>
            <person name="Sternberg P.W."/>
            <person name="Goodrich-Blair H."/>
            <person name="Dillman A.R."/>
        </authorList>
    </citation>
    <scope>NUCLEOTIDE SEQUENCE</scope>
    <source>
        <strain evidence="2">PS9179</strain>
        <tissue evidence="2">Whole animal</tissue>
    </source>
</reference>
<dbReference type="Proteomes" id="UP001175271">
    <property type="component" value="Unassembled WGS sequence"/>
</dbReference>
<dbReference type="EMBL" id="JAUCMV010000004">
    <property type="protein sequence ID" value="KAK0406205.1"/>
    <property type="molecule type" value="Genomic_DNA"/>
</dbReference>
<dbReference type="AlphaFoldDB" id="A0AA39LR05"/>
<sequence length="318" mass="36151">MDLGEYSDDAPDDYFDDNVTYEKYFRPYYTIASGVTIALLNVLSLQFHLRRCSKSARVGMLTTLLLTYLLCAVLNAVCEVVKVACERTSVLIELKEFDKLQAFLMVSPEMSYVAVSVTSFLMAADRVAVMAIPVKYSQRAISQKLALLATLVNQAIFTLFYTLVFTNANFSAVAKAARNVRYLFCATLLMEVVLYTIFLVQFRNFRKRLSKGAGRESSSQVNHIVIFQTTSHFFLCVIPTLIFTVNMKMADFARTEFTQWIFTAETYNFALYLASYFFSSSFTLFKILPKRKNVVNVHSTGSVRSRSNENSTRTVQRS</sequence>
<name>A0AA39LR05_9BILA</name>
<protein>
    <submittedName>
        <fullName evidence="2">Uncharacterized protein</fullName>
    </submittedName>
</protein>
<feature type="transmembrane region" description="Helical" evidence="1">
    <location>
        <begin position="267"/>
        <end position="288"/>
    </location>
</feature>
<feature type="transmembrane region" description="Helical" evidence="1">
    <location>
        <begin position="180"/>
        <end position="200"/>
    </location>
</feature>
<keyword evidence="1" id="KW-0812">Transmembrane</keyword>
<organism evidence="2 3">
    <name type="scientific">Steinernema hermaphroditum</name>
    <dbReference type="NCBI Taxonomy" id="289476"/>
    <lineage>
        <taxon>Eukaryota</taxon>
        <taxon>Metazoa</taxon>
        <taxon>Ecdysozoa</taxon>
        <taxon>Nematoda</taxon>
        <taxon>Chromadorea</taxon>
        <taxon>Rhabditida</taxon>
        <taxon>Tylenchina</taxon>
        <taxon>Panagrolaimomorpha</taxon>
        <taxon>Strongyloidoidea</taxon>
        <taxon>Steinernematidae</taxon>
        <taxon>Steinernema</taxon>
    </lineage>
</organism>
<evidence type="ECO:0000313" key="3">
    <source>
        <dbReference type="Proteomes" id="UP001175271"/>
    </source>
</evidence>
<keyword evidence="3" id="KW-1185">Reference proteome</keyword>
<comment type="caution">
    <text evidence="2">The sequence shown here is derived from an EMBL/GenBank/DDBJ whole genome shotgun (WGS) entry which is preliminary data.</text>
</comment>
<evidence type="ECO:0000313" key="2">
    <source>
        <dbReference type="EMBL" id="KAK0406205.1"/>
    </source>
</evidence>
<feature type="transmembrane region" description="Helical" evidence="1">
    <location>
        <begin position="28"/>
        <end position="49"/>
    </location>
</feature>
<accession>A0AA39LR05</accession>